<sequence>MTSLISDKMFVIDQSRCIGCESCVQACEECGTHRGQSLIHLEYLDRGANTQTAPMVCMHCEDPTCAEVCPADAIKQNEDGVVQSALKPRCIGCSNCVVACPFGVPKYFALPDQMMKCDMCYDRTSVGLAPMCASVCPSEALWYGTPAEFEETRTGELMFEFQFGRQLVPTQVATVVRDPNQGPVDVMGGQPTAGWQDDPFALEGE</sequence>
<dbReference type="SUPFAM" id="SSF54862">
    <property type="entry name" value="4Fe-4S ferredoxins"/>
    <property type="match status" value="1"/>
</dbReference>
<dbReference type="GO" id="GO:0051539">
    <property type="term" value="F:4 iron, 4 sulfur cluster binding"/>
    <property type="evidence" value="ECO:0007669"/>
    <property type="project" value="UniProtKB-KW"/>
</dbReference>
<organism evidence="7 8">
    <name type="scientific">Candidatus Neomicrothrix subdominans</name>
    <dbReference type="NCBI Taxonomy" id="2954438"/>
    <lineage>
        <taxon>Bacteria</taxon>
        <taxon>Bacillati</taxon>
        <taxon>Actinomycetota</taxon>
        <taxon>Acidimicrobiia</taxon>
        <taxon>Acidimicrobiales</taxon>
        <taxon>Microthrixaceae</taxon>
        <taxon>Candidatus Neomicrothrix</taxon>
    </lineage>
</organism>
<accession>A0A936TEN8</accession>
<feature type="domain" description="4Fe-4S ferredoxin-type" evidence="6">
    <location>
        <begin position="8"/>
        <end position="38"/>
    </location>
</feature>
<name>A0A936TEN8_9ACTN</name>
<keyword evidence="4" id="KW-0411">Iron-sulfur</keyword>
<dbReference type="InterPro" id="IPR050954">
    <property type="entry name" value="ET_IronSulfur_Cluster-Binding"/>
</dbReference>
<dbReference type="Pfam" id="PF12797">
    <property type="entry name" value="Fer4_2"/>
    <property type="match status" value="1"/>
</dbReference>
<dbReference type="Proteomes" id="UP000727993">
    <property type="component" value="Unassembled WGS sequence"/>
</dbReference>
<feature type="region of interest" description="Disordered" evidence="5">
    <location>
        <begin position="181"/>
        <end position="205"/>
    </location>
</feature>
<feature type="domain" description="4Fe-4S ferredoxin-type" evidence="6">
    <location>
        <begin position="80"/>
        <end position="110"/>
    </location>
</feature>
<keyword evidence="2" id="KW-0479">Metal-binding</keyword>
<evidence type="ECO:0000256" key="1">
    <source>
        <dbReference type="ARBA" id="ARBA00022485"/>
    </source>
</evidence>
<evidence type="ECO:0000256" key="3">
    <source>
        <dbReference type="ARBA" id="ARBA00023004"/>
    </source>
</evidence>
<evidence type="ECO:0000256" key="5">
    <source>
        <dbReference type="SAM" id="MobiDB-lite"/>
    </source>
</evidence>
<evidence type="ECO:0000313" key="7">
    <source>
        <dbReference type="EMBL" id="MBK9296894.1"/>
    </source>
</evidence>
<evidence type="ECO:0000256" key="2">
    <source>
        <dbReference type="ARBA" id="ARBA00022723"/>
    </source>
</evidence>
<comment type="caution">
    <text evidence="7">The sequence shown here is derived from an EMBL/GenBank/DDBJ whole genome shotgun (WGS) entry which is preliminary data.</text>
</comment>
<dbReference type="InterPro" id="IPR017900">
    <property type="entry name" value="4Fe4S_Fe_S_CS"/>
</dbReference>
<dbReference type="Pfam" id="PF13247">
    <property type="entry name" value="Fer4_11"/>
    <property type="match status" value="1"/>
</dbReference>
<gene>
    <name evidence="7" type="ORF">IPN02_08665</name>
</gene>
<reference evidence="7 8" key="1">
    <citation type="submission" date="2020-10" db="EMBL/GenBank/DDBJ databases">
        <title>Connecting structure to function with the recovery of over 1000 high-quality activated sludge metagenome-assembled genomes encoding full-length rRNA genes using long-read sequencing.</title>
        <authorList>
            <person name="Singleton C.M."/>
            <person name="Petriglieri F."/>
            <person name="Kristensen J.M."/>
            <person name="Kirkegaard R.H."/>
            <person name="Michaelsen T.Y."/>
            <person name="Andersen M.H."/>
            <person name="Karst S.M."/>
            <person name="Dueholm M.S."/>
            <person name="Nielsen P.H."/>
            <person name="Albertsen M."/>
        </authorList>
    </citation>
    <scope>NUCLEOTIDE SEQUENCE [LARGE SCALE GENOMIC DNA]</scope>
    <source>
        <strain evidence="7">Lyne_18-Q3-R50-59_MAXAC.006</strain>
    </source>
</reference>
<evidence type="ECO:0000256" key="4">
    <source>
        <dbReference type="ARBA" id="ARBA00023014"/>
    </source>
</evidence>
<dbReference type="PANTHER" id="PTHR43177:SF3">
    <property type="entry name" value="PROTEIN NRFC HOMOLOG"/>
    <property type="match status" value="1"/>
</dbReference>
<protein>
    <submittedName>
        <fullName evidence="7">4Fe-4S binding protein</fullName>
    </submittedName>
</protein>
<dbReference type="PROSITE" id="PS51379">
    <property type="entry name" value="4FE4S_FER_2"/>
    <property type="match status" value="3"/>
</dbReference>
<feature type="domain" description="4Fe-4S ferredoxin-type" evidence="6">
    <location>
        <begin position="48"/>
        <end position="79"/>
    </location>
</feature>
<evidence type="ECO:0000313" key="8">
    <source>
        <dbReference type="Proteomes" id="UP000727993"/>
    </source>
</evidence>
<dbReference type="CDD" id="cd16369">
    <property type="entry name" value="DMSOR_beta_like"/>
    <property type="match status" value="1"/>
</dbReference>
<proteinExistence type="predicted"/>
<keyword evidence="3" id="KW-0408">Iron</keyword>
<dbReference type="GO" id="GO:0046872">
    <property type="term" value="F:metal ion binding"/>
    <property type="evidence" value="ECO:0007669"/>
    <property type="project" value="UniProtKB-KW"/>
</dbReference>
<keyword evidence="1" id="KW-0004">4Fe-4S</keyword>
<dbReference type="InterPro" id="IPR017896">
    <property type="entry name" value="4Fe4S_Fe-S-bd"/>
</dbReference>
<evidence type="ECO:0000259" key="6">
    <source>
        <dbReference type="PROSITE" id="PS51379"/>
    </source>
</evidence>
<dbReference type="EMBL" id="JADJZA010000006">
    <property type="protein sequence ID" value="MBK9296894.1"/>
    <property type="molecule type" value="Genomic_DNA"/>
</dbReference>
<dbReference type="PANTHER" id="PTHR43177">
    <property type="entry name" value="PROTEIN NRFC"/>
    <property type="match status" value="1"/>
</dbReference>
<dbReference type="AlphaFoldDB" id="A0A936TEN8"/>
<dbReference type="PROSITE" id="PS00198">
    <property type="entry name" value="4FE4S_FER_1"/>
    <property type="match status" value="2"/>
</dbReference>
<dbReference type="Gene3D" id="3.30.70.20">
    <property type="match status" value="2"/>
</dbReference>